<dbReference type="InterPro" id="IPR000801">
    <property type="entry name" value="Esterase-like"/>
</dbReference>
<dbReference type="PANTHER" id="PTHR48098">
    <property type="entry name" value="ENTEROCHELIN ESTERASE-RELATED"/>
    <property type="match status" value="1"/>
</dbReference>
<dbReference type="PANTHER" id="PTHR48098:SF1">
    <property type="entry name" value="DIACYLGLYCEROL ACYLTRANSFERASE_MYCOLYLTRANSFERASE AG85A"/>
    <property type="match status" value="1"/>
</dbReference>
<evidence type="ECO:0000313" key="1">
    <source>
        <dbReference type="EMBL" id="HIR50429.1"/>
    </source>
</evidence>
<reference evidence="1" key="1">
    <citation type="submission" date="2020-10" db="EMBL/GenBank/DDBJ databases">
        <authorList>
            <person name="Gilroy R."/>
        </authorList>
    </citation>
    <scope>NUCLEOTIDE SEQUENCE</scope>
    <source>
        <strain evidence="1">ChiBcec15-4380</strain>
    </source>
</reference>
<dbReference type="Pfam" id="PF00756">
    <property type="entry name" value="Esterase"/>
    <property type="match status" value="1"/>
</dbReference>
<evidence type="ECO:0000313" key="2">
    <source>
        <dbReference type="Proteomes" id="UP000824239"/>
    </source>
</evidence>
<dbReference type="GO" id="GO:0016747">
    <property type="term" value="F:acyltransferase activity, transferring groups other than amino-acyl groups"/>
    <property type="evidence" value="ECO:0007669"/>
    <property type="project" value="TreeGrafter"/>
</dbReference>
<dbReference type="InterPro" id="IPR029058">
    <property type="entry name" value="AB_hydrolase_fold"/>
</dbReference>
<protein>
    <submittedName>
        <fullName evidence="1">Acetylesterase</fullName>
    </submittedName>
</protein>
<reference evidence="1" key="2">
    <citation type="journal article" date="2021" name="PeerJ">
        <title>Extensive microbial diversity within the chicken gut microbiome revealed by metagenomics and culture.</title>
        <authorList>
            <person name="Gilroy R."/>
            <person name="Ravi A."/>
            <person name="Getino M."/>
            <person name="Pursley I."/>
            <person name="Horton D.L."/>
            <person name="Alikhan N.F."/>
            <person name="Baker D."/>
            <person name="Gharbi K."/>
            <person name="Hall N."/>
            <person name="Watson M."/>
            <person name="Adriaenssens E.M."/>
            <person name="Foster-Nyarko E."/>
            <person name="Jarju S."/>
            <person name="Secka A."/>
            <person name="Antonio M."/>
            <person name="Oren A."/>
            <person name="Chaudhuri R.R."/>
            <person name="La Ragione R."/>
            <person name="Hildebrand F."/>
            <person name="Pallen M.J."/>
        </authorList>
    </citation>
    <scope>NUCLEOTIDE SEQUENCE</scope>
    <source>
        <strain evidence="1">ChiBcec15-4380</strain>
    </source>
</reference>
<name>A0A9D1DGY2_9FIRM</name>
<dbReference type="Proteomes" id="UP000824239">
    <property type="component" value="Unassembled WGS sequence"/>
</dbReference>
<dbReference type="AlphaFoldDB" id="A0A9D1DGY2"/>
<dbReference type="SUPFAM" id="SSF53474">
    <property type="entry name" value="alpha/beta-Hydrolases"/>
    <property type="match status" value="1"/>
</dbReference>
<dbReference type="InterPro" id="IPR050583">
    <property type="entry name" value="Mycobacterial_A85_antigen"/>
</dbReference>
<organism evidence="1 2">
    <name type="scientific">Candidatus Avoscillospira avicola</name>
    <dbReference type="NCBI Taxonomy" id="2840706"/>
    <lineage>
        <taxon>Bacteria</taxon>
        <taxon>Bacillati</taxon>
        <taxon>Bacillota</taxon>
        <taxon>Clostridia</taxon>
        <taxon>Eubacteriales</taxon>
        <taxon>Oscillospiraceae</taxon>
        <taxon>Oscillospiraceae incertae sedis</taxon>
        <taxon>Candidatus Avoscillospira</taxon>
    </lineage>
</organism>
<comment type="caution">
    <text evidence="1">The sequence shown here is derived from an EMBL/GenBank/DDBJ whole genome shotgun (WGS) entry which is preliminary data.</text>
</comment>
<dbReference type="EMBL" id="DVHE01000032">
    <property type="protein sequence ID" value="HIR50429.1"/>
    <property type="molecule type" value="Genomic_DNA"/>
</dbReference>
<gene>
    <name evidence="1" type="ORF">IAA53_03955</name>
</gene>
<accession>A0A9D1DGY2</accession>
<sequence>MAVFQVTFMSQTLNRTVPLVVILPTDKVVPAGMPQRDPFKPYKTLYLLHGIIGSCIDWLYGTRIQRWAEERELAVVMPSGDNSMYLDHAVDRYGAFVGQELVEFTRRTFPLSHRKEDTFIGGLSMGGFGAMRNGLKYRDTFGAIISLSGGFVLDEDVLTPVENPQFPSETMEFRHAVYGPDLKAALHSDRNPKYLVETMAAAGETFPEIYMACGEDDFLLEKNLAFRDLLTRCGVRHTFELGPGAHEWDFWDTYIKKALDWLPLEDALAGRSSGNVGLD</sequence>
<proteinExistence type="predicted"/>
<dbReference type="Gene3D" id="3.40.50.1820">
    <property type="entry name" value="alpha/beta hydrolase"/>
    <property type="match status" value="1"/>
</dbReference>